<evidence type="ECO:0000259" key="7">
    <source>
        <dbReference type="Pfam" id="PF03755"/>
    </source>
</evidence>
<dbReference type="PATRIC" id="fig|1123069.3.peg.930"/>
<dbReference type="STRING" id="1123069.ruthe_00959"/>
<dbReference type="InterPro" id="IPR005229">
    <property type="entry name" value="YicC/YloC-like"/>
</dbReference>
<dbReference type="Pfam" id="PF08340">
    <property type="entry name" value="YicC-like_C"/>
    <property type="match status" value="1"/>
</dbReference>
<dbReference type="Proteomes" id="UP000015346">
    <property type="component" value="Unassembled WGS sequence"/>
</dbReference>
<name>S9S7J9_9RHOB</name>
<accession>S9S7J9</accession>
<feature type="domain" description="Endoribonuclease YicC-like C-terminal" evidence="8">
    <location>
        <begin position="178"/>
        <end position="295"/>
    </location>
</feature>
<evidence type="ECO:0000256" key="5">
    <source>
        <dbReference type="ARBA" id="ARBA00035648"/>
    </source>
</evidence>
<comment type="similarity">
    <text evidence="5">Belongs to the YicC/YloC family.</text>
</comment>
<dbReference type="Pfam" id="PF03755">
    <property type="entry name" value="YicC-like_N"/>
    <property type="match status" value="1"/>
</dbReference>
<dbReference type="PANTHER" id="PTHR30636">
    <property type="entry name" value="UPF0701 PROTEIN YICC"/>
    <property type="match status" value="1"/>
</dbReference>
<keyword evidence="4" id="KW-0378">Hydrolase</keyword>
<evidence type="ECO:0000313" key="9">
    <source>
        <dbReference type="EMBL" id="EPX86150.1"/>
    </source>
</evidence>
<comment type="caution">
    <text evidence="9">The sequence shown here is derived from an EMBL/GenBank/DDBJ whole genome shotgun (WGS) entry which is preliminary data.</text>
</comment>
<dbReference type="GO" id="GO:0016787">
    <property type="term" value="F:hydrolase activity"/>
    <property type="evidence" value="ECO:0007669"/>
    <property type="project" value="UniProtKB-KW"/>
</dbReference>
<evidence type="ECO:0000256" key="4">
    <source>
        <dbReference type="ARBA" id="ARBA00022801"/>
    </source>
</evidence>
<feature type="coiled-coil region" evidence="6">
    <location>
        <begin position="168"/>
        <end position="196"/>
    </location>
</feature>
<reference evidence="9 10" key="1">
    <citation type="journal article" date="2013" name="Stand. Genomic Sci.">
        <title>Genome sequence of the reddish-pigmented Rubellimicrobium thermophilum type strain (DSM 16684(T)), a member of the Roseobacter clade.</title>
        <authorList>
            <person name="Fiebig A."/>
            <person name="Riedel T."/>
            <person name="Gronow S."/>
            <person name="Petersen J."/>
            <person name="Klenk H.P."/>
            <person name="Goker M."/>
        </authorList>
    </citation>
    <scope>NUCLEOTIDE SEQUENCE [LARGE SCALE GENOMIC DNA]</scope>
    <source>
        <strain evidence="9 10">DSM 16684</strain>
    </source>
</reference>
<dbReference type="HOGENOM" id="CLU_076609_0_1_5"/>
<evidence type="ECO:0000256" key="3">
    <source>
        <dbReference type="ARBA" id="ARBA00022759"/>
    </source>
</evidence>
<evidence type="ECO:0000256" key="1">
    <source>
        <dbReference type="ARBA" id="ARBA00001968"/>
    </source>
</evidence>
<gene>
    <name evidence="9" type="ORF">ruthe_00959</name>
</gene>
<protein>
    <recommendedName>
        <fullName evidence="11">TIGR00255 family protein</fullName>
    </recommendedName>
</protein>
<dbReference type="NCBIfam" id="TIGR00255">
    <property type="entry name" value="YicC/YloC family endoribonuclease"/>
    <property type="match status" value="1"/>
</dbReference>
<dbReference type="AlphaFoldDB" id="S9S7J9"/>
<dbReference type="PANTHER" id="PTHR30636:SF3">
    <property type="entry name" value="UPF0701 PROTEIN YICC"/>
    <property type="match status" value="1"/>
</dbReference>
<dbReference type="InterPro" id="IPR013527">
    <property type="entry name" value="YicC-like_N"/>
</dbReference>
<dbReference type="EMBL" id="AOLV01000010">
    <property type="protein sequence ID" value="EPX86150.1"/>
    <property type="molecule type" value="Genomic_DNA"/>
</dbReference>
<evidence type="ECO:0008006" key="11">
    <source>
        <dbReference type="Google" id="ProtNLM"/>
    </source>
</evidence>
<keyword evidence="10" id="KW-1185">Reference proteome</keyword>
<proteinExistence type="inferred from homology"/>
<evidence type="ECO:0000256" key="2">
    <source>
        <dbReference type="ARBA" id="ARBA00022722"/>
    </source>
</evidence>
<organism evidence="9 10">
    <name type="scientific">Rubellimicrobium thermophilum DSM 16684</name>
    <dbReference type="NCBI Taxonomy" id="1123069"/>
    <lineage>
        <taxon>Bacteria</taxon>
        <taxon>Pseudomonadati</taxon>
        <taxon>Pseudomonadota</taxon>
        <taxon>Alphaproteobacteria</taxon>
        <taxon>Rhodobacterales</taxon>
        <taxon>Roseobacteraceae</taxon>
        <taxon>Rubellimicrobium</taxon>
    </lineage>
</organism>
<sequence length="295" mass="32481">MIRSMTAFAHRRSQIGSLGFEWEARSVNGRGLDLRLRLPDGLEGLEPAVRSAVTARLTRGHVAVTLRLSRPLREGIFAIDSEQLDRVLDGIRMVQARAHEKGLTLAPASVSDVLAQRGVVVMGAATEEEGLHGALLQGLDAVLDDLLAMREAEGRALARVIAEQVDGIARLVEEAAELARARLEETRQKLPEALRRMTAELAHADEDRLTQELALIALRNDVTEEIDRLRVHVETARALVTDPKPAGRRLDFLAQEFNREANTLCSKASHAALTRIGLDLKAAIDQMREQVQNVE</sequence>
<keyword evidence="6" id="KW-0175">Coiled coil</keyword>
<dbReference type="GO" id="GO:0004521">
    <property type="term" value="F:RNA endonuclease activity"/>
    <property type="evidence" value="ECO:0007669"/>
    <property type="project" value="InterPro"/>
</dbReference>
<keyword evidence="2" id="KW-0540">Nuclease</keyword>
<comment type="cofactor">
    <cofactor evidence="1">
        <name>a divalent metal cation</name>
        <dbReference type="ChEBI" id="CHEBI:60240"/>
    </cofactor>
</comment>
<evidence type="ECO:0000256" key="6">
    <source>
        <dbReference type="SAM" id="Coils"/>
    </source>
</evidence>
<dbReference type="InterPro" id="IPR013551">
    <property type="entry name" value="YicC-like_C"/>
</dbReference>
<feature type="domain" description="Endoribonuclease YicC-like N-terminal" evidence="7">
    <location>
        <begin position="2"/>
        <end position="158"/>
    </location>
</feature>
<evidence type="ECO:0000259" key="8">
    <source>
        <dbReference type="Pfam" id="PF08340"/>
    </source>
</evidence>
<evidence type="ECO:0000313" key="10">
    <source>
        <dbReference type="Proteomes" id="UP000015346"/>
    </source>
</evidence>
<keyword evidence="3" id="KW-0255">Endonuclease</keyword>